<sequence>MANPSSTEKDMRLLSLPITHLIAAQVRGDVTAVEIVECYLRRAEQIHTATNCFTCWVPEALEEAIAADQFLRDNGKTLGCLHGIPCTIKDHYAMKGLPVTMGLKTLRDRMKASGGAHLDSVAVLALRAEGAIPIAKTNMTQHGDTWGGGNPAYGDTLNPWNTLRTPGGSSSGEGAAVGSSASVFGIGSDVGGSVRCPAAFSGVAGLKPTAQRFSFGWGDGRTILNKPGDYGVMATGGPLAKTVDDLVQVLKACWSRTSPMLNIDTRVPRIPFDEQTLATTGPLTIGYHVGGGYTHPSPCPSTVRCVERAIGALRDAGHHLVPFDPNEVVPWAELHPILLAEYGHGIRPDADNKAKAPKQEREGSYSSKSTDTAIDEIHPDLAGMAKASRGPGGLLPVATSTAEHHAIIARRDQQRDMLSRHWRASGLDVLICAAWAFPAPPVEEVRNLAPAVWTTQAWNYFDVPAGVVPAGRVTDDDLGQTWDIEMDPPSVEPELRDACLRSREDSRGMPIALQIVGQPWREEMVLRAMLEVERVVTPIAEELVANHHLLEPVARRSPAMGEKPLAVKPNDIEPLAR</sequence>
<protein>
    <recommendedName>
        <fullName evidence="3">Amidase domain-containing protein</fullName>
    </recommendedName>
</protein>
<keyword evidence="1" id="KW-0378">Hydrolase</keyword>
<dbReference type="InterPro" id="IPR020556">
    <property type="entry name" value="Amidase_CS"/>
</dbReference>
<evidence type="ECO:0000313" key="4">
    <source>
        <dbReference type="EMBL" id="PDH40004.1"/>
    </source>
</evidence>
<dbReference type="EMBL" id="NTKD01000016">
    <property type="protein sequence ID" value="PDH40004.1"/>
    <property type="molecule type" value="Genomic_DNA"/>
</dbReference>
<proteinExistence type="predicted"/>
<feature type="domain" description="Amidase" evidence="3">
    <location>
        <begin position="34"/>
        <end position="526"/>
    </location>
</feature>
<dbReference type="GO" id="GO:0017064">
    <property type="term" value="F:fatty acid amide hydrolase activity"/>
    <property type="evidence" value="ECO:0007669"/>
    <property type="project" value="TreeGrafter"/>
</dbReference>
<feature type="region of interest" description="Disordered" evidence="2">
    <location>
        <begin position="348"/>
        <end position="371"/>
    </location>
</feature>
<dbReference type="InterPro" id="IPR052096">
    <property type="entry name" value="Endocannabinoid_amidase"/>
</dbReference>
<gene>
    <name evidence="4" type="ORF">CNE99_04360</name>
</gene>
<dbReference type="GO" id="GO:0004040">
    <property type="term" value="F:amidase activity"/>
    <property type="evidence" value="ECO:0007669"/>
    <property type="project" value="TreeGrafter"/>
</dbReference>
<evidence type="ECO:0000256" key="1">
    <source>
        <dbReference type="ARBA" id="ARBA00022801"/>
    </source>
</evidence>
<dbReference type="Pfam" id="PF01425">
    <property type="entry name" value="Amidase"/>
    <property type="match status" value="1"/>
</dbReference>
<accession>A0A2A5WUX9</accession>
<dbReference type="AlphaFoldDB" id="A0A2A5WUX9"/>
<evidence type="ECO:0000256" key="2">
    <source>
        <dbReference type="SAM" id="MobiDB-lite"/>
    </source>
</evidence>
<dbReference type="PANTHER" id="PTHR45847">
    <property type="entry name" value="FATTY ACID AMIDE HYDROLASE"/>
    <property type="match status" value="1"/>
</dbReference>
<dbReference type="Proteomes" id="UP000219327">
    <property type="component" value="Unassembled WGS sequence"/>
</dbReference>
<feature type="compositionally biased region" description="Basic and acidic residues" evidence="2">
    <location>
        <begin position="348"/>
        <end position="363"/>
    </location>
</feature>
<comment type="caution">
    <text evidence="4">The sequence shown here is derived from an EMBL/GenBank/DDBJ whole genome shotgun (WGS) entry which is preliminary data.</text>
</comment>
<name>A0A2A5WUX9_9GAMM</name>
<organism evidence="4 5">
    <name type="scientific">OM182 bacterium MED-G24</name>
    <dbReference type="NCBI Taxonomy" id="1986255"/>
    <lineage>
        <taxon>Bacteria</taxon>
        <taxon>Pseudomonadati</taxon>
        <taxon>Pseudomonadota</taxon>
        <taxon>Gammaproteobacteria</taxon>
        <taxon>OMG group</taxon>
        <taxon>OM182 clade</taxon>
    </lineage>
</organism>
<dbReference type="PANTHER" id="PTHR45847:SF6">
    <property type="entry name" value="FATTY ACID AMIDE HYDROLASE"/>
    <property type="match status" value="1"/>
</dbReference>
<dbReference type="PIRSF" id="PIRSF001221">
    <property type="entry name" value="Amidase_fungi"/>
    <property type="match status" value="1"/>
</dbReference>
<evidence type="ECO:0000313" key="5">
    <source>
        <dbReference type="Proteomes" id="UP000219327"/>
    </source>
</evidence>
<dbReference type="PROSITE" id="PS00571">
    <property type="entry name" value="AMIDASES"/>
    <property type="match status" value="1"/>
</dbReference>
<dbReference type="InterPro" id="IPR023631">
    <property type="entry name" value="Amidase_dom"/>
</dbReference>
<dbReference type="Gene3D" id="3.90.1300.10">
    <property type="entry name" value="Amidase signature (AS) domain"/>
    <property type="match status" value="1"/>
</dbReference>
<dbReference type="SUPFAM" id="SSF75304">
    <property type="entry name" value="Amidase signature (AS) enzymes"/>
    <property type="match status" value="1"/>
</dbReference>
<reference evidence="4 5" key="1">
    <citation type="submission" date="2017-08" db="EMBL/GenBank/DDBJ databases">
        <title>Fine stratification of microbial communities through a metagenomic profile of the photic zone.</title>
        <authorList>
            <person name="Haro-Moreno J.M."/>
            <person name="Lopez-Perez M."/>
            <person name="De La Torre J."/>
            <person name="Picazo A."/>
            <person name="Camacho A."/>
            <person name="Rodriguez-Valera F."/>
        </authorList>
    </citation>
    <scope>NUCLEOTIDE SEQUENCE [LARGE SCALE GENOMIC DNA]</scope>
    <source>
        <strain evidence="4">MED-G24</strain>
    </source>
</reference>
<evidence type="ECO:0000259" key="3">
    <source>
        <dbReference type="Pfam" id="PF01425"/>
    </source>
</evidence>
<dbReference type="InterPro" id="IPR036928">
    <property type="entry name" value="AS_sf"/>
</dbReference>
<dbReference type="GO" id="GO:0009062">
    <property type="term" value="P:fatty acid catabolic process"/>
    <property type="evidence" value="ECO:0007669"/>
    <property type="project" value="TreeGrafter"/>
</dbReference>